<evidence type="ECO:0000313" key="3">
    <source>
        <dbReference type="Proteomes" id="UP000789342"/>
    </source>
</evidence>
<dbReference type="OrthoDB" id="2446077at2759"/>
<evidence type="ECO:0000313" key="2">
    <source>
        <dbReference type="EMBL" id="CAG8551716.1"/>
    </source>
</evidence>
<dbReference type="EMBL" id="CAJVPV010003435">
    <property type="protein sequence ID" value="CAG8551716.1"/>
    <property type="molecule type" value="Genomic_DNA"/>
</dbReference>
<feature type="compositionally biased region" description="Basic residues" evidence="1">
    <location>
        <begin position="226"/>
        <end position="244"/>
    </location>
</feature>
<organism evidence="2 3">
    <name type="scientific">Acaulospora morrowiae</name>
    <dbReference type="NCBI Taxonomy" id="94023"/>
    <lineage>
        <taxon>Eukaryota</taxon>
        <taxon>Fungi</taxon>
        <taxon>Fungi incertae sedis</taxon>
        <taxon>Mucoromycota</taxon>
        <taxon>Glomeromycotina</taxon>
        <taxon>Glomeromycetes</taxon>
        <taxon>Diversisporales</taxon>
        <taxon>Acaulosporaceae</taxon>
        <taxon>Acaulospora</taxon>
    </lineage>
</organism>
<reference evidence="2" key="1">
    <citation type="submission" date="2021-06" db="EMBL/GenBank/DDBJ databases">
        <authorList>
            <person name="Kallberg Y."/>
            <person name="Tangrot J."/>
            <person name="Rosling A."/>
        </authorList>
    </citation>
    <scope>NUCLEOTIDE SEQUENCE</scope>
    <source>
        <strain evidence="2">CL551</strain>
    </source>
</reference>
<protein>
    <submittedName>
        <fullName evidence="2">11570_t:CDS:1</fullName>
    </submittedName>
</protein>
<comment type="caution">
    <text evidence="2">The sequence shown here is derived from an EMBL/GenBank/DDBJ whole genome shotgun (WGS) entry which is preliminary data.</text>
</comment>
<sequence length="440" mass="50851">MTENNSTKYNSQYCYGCQACLYCGVVFNCLCERERKPISKSKRRSYSRIYTPTQDISQTNFLKEKNDLYSYGIDFNHTFSFSFCSKCNSKYQRIKSLTKITETPIDIITLDTNSSDTVTGTNISNLKFKLLIKLNDGSTIPAKWINLILLEFEEFENFQERILCQIRSLLDDDTIEQKSYTLSYKISVNSPGTQLCDDSDFQKLLEEYGKYCIKASKKETMVIAHMKKEKNKKHSRKKPRHSKRKNLDSDTSASSSQSSQSSIGKNKKSVRQTKFPHISKLDSMEQEKAERIRILRDKYHCIEHRQPCYISDNMHLRLSPMHLTLWAHELVRGFTDINTPPMHAIFGASTLKKNHCPSSHINIRSTSPPIMNKTPSLSQFLQQLDDIYGKGMYTRFEGAFLQEDIAVVHIKDLSDVEFEKLGVTKIGWRHTLKQAASHFQ</sequence>
<accession>A0A9N9FP92</accession>
<dbReference type="AlphaFoldDB" id="A0A9N9FP92"/>
<evidence type="ECO:0000256" key="1">
    <source>
        <dbReference type="SAM" id="MobiDB-lite"/>
    </source>
</evidence>
<gene>
    <name evidence="2" type="ORF">AMORRO_LOCUS5604</name>
</gene>
<proteinExistence type="predicted"/>
<feature type="region of interest" description="Disordered" evidence="1">
    <location>
        <begin position="226"/>
        <end position="287"/>
    </location>
</feature>
<dbReference type="Proteomes" id="UP000789342">
    <property type="component" value="Unassembled WGS sequence"/>
</dbReference>
<keyword evidence="3" id="KW-1185">Reference proteome</keyword>
<feature type="compositionally biased region" description="Low complexity" evidence="1">
    <location>
        <begin position="249"/>
        <end position="262"/>
    </location>
</feature>
<name>A0A9N9FP92_9GLOM</name>